<dbReference type="EMBL" id="UOFG01000017">
    <property type="protein sequence ID" value="VAW58102.1"/>
    <property type="molecule type" value="Genomic_DNA"/>
</dbReference>
<evidence type="ECO:0000313" key="1">
    <source>
        <dbReference type="EMBL" id="VAW58102.1"/>
    </source>
</evidence>
<organism evidence="1">
    <name type="scientific">hydrothermal vent metagenome</name>
    <dbReference type="NCBI Taxonomy" id="652676"/>
    <lineage>
        <taxon>unclassified sequences</taxon>
        <taxon>metagenomes</taxon>
        <taxon>ecological metagenomes</taxon>
    </lineage>
</organism>
<sequence>MGIHFSKLVSKLFQVVIWLVYEGVDFTKGRGLKSQIISY</sequence>
<dbReference type="AlphaFoldDB" id="A0A3B0X3Q5"/>
<protein>
    <submittedName>
        <fullName evidence="1">Uncharacterized protein</fullName>
    </submittedName>
</protein>
<reference evidence="1" key="1">
    <citation type="submission" date="2018-06" db="EMBL/GenBank/DDBJ databases">
        <authorList>
            <person name="Zhirakovskaya E."/>
        </authorList>
    </citation>
    <scope>NUCLEOTIDE SEQUENCE</scope>
</reference>
<gene>
    <name evidence="1" type="ORF">MNBD_GAMMA11-3053</name>
</gene>
<proteinExistence type="predicted"/>
<accession>A0A3B0X3Q5</accession>
<name>A0A3B0X3Q5_9ZZZZ</name>